<dbReference type="InterPro" id="IPR051804">
    <property type="entry name" value="Carb_Metab_Reg_Kinase/Isom"/>
</dbReference>
<dbReference type="InterPro" id="IPR011051">
    <property type="entry name" value="RmlC_Cupin_sf"/>
</dbReference>
<feature type="binding site" evidence="3">
    <location>
        <position position="100"/>
    </location>
    <ligand>
        <name>Zn(2+)</name>
        <dbReference type="ChEBI" id="CHEBI:29105"/>
    </ligand>
</feature>
<keyword evidence="2 3" id="KW-0862">Zinc</keyword>
<keyword evidence="6" id="KW-0413">Isomerase</keyword>
<dbReference type="InterPro" id="IPR014628">
    <property type="entry name" value="Man6P_isomerase_Firm_short"/>
</dbReference>
<sequence>MNFIAFNPIYQERVWGGTGIGSKLGRILPPGKSIGESWEVVDRSEAQSRIAAGRWEGMTFQEVLRAHGEEIMGPRYKVGEPFPILVKWLDCAQRLSLQVHPPEKMARLLGGQAKTEMWYIHEAEESAALYVGLKSGVSRVKFEEALRCERLETVIHRIAVNGGDSMFVPSGRVHAVDAGNLILEIQQNSDTTYRVHDWGRIGLDGKPRTLYLEESLKCINFSDYEPLPLRSSEGFQILAESLEFRVTKYDACEAEEQFNFQSFEQPRLLHIVRGGLKDLESGATLQIGDSILLPYSSSFTFQTLKDTRILITDQFC</sequence>
<feature type="domain" description="Phosphomannose isomerase type I catalytic" evidence="5">
    <location>
        <begin position="7"/>
        <end position="115"/>
    </location>
</feature>
<evidence type="ECO:0000256" key="3">
    <source>
        <dbReference type="PIRSR" id="PIRSR036894-1"/>
    </source>
</evidence>
<dbReference type="Pfam" id="PF20511">
    <property type="entry name" value="PMI_typeI_cat"/>
    <property type="match status" value="1"/>
</dbReference>
<dbReference type="InterPro" id="IPR046457">
    <property type="entry name" value="PMI_typeI_cat"/>
</dbReference>
<dbReference type="Gene3D" id="2.60.120.10">
    <property type="entry name" value="Jelly Rolls"/>
    <property type="match status" value="1"/>
</dbReference>
<dbReference type="GO" id="GO:0008270">
    <property type="term" value="F:zinc ion binding"/>
    <property type="evidence" value="ECO:0007669"/>
    <property type="project" value="InterPro"/>
</dbReference>
<protein>
    <submittedName>
        <fullName evidence="6">Putative mannose-6-phosphate isomerase GmuF</fullName>
        <ecNumber evidence="6">5.3.1.8</ecNumber>
    </submittedName>
</protein>
<feature type="active site" evidence="4">
    <location>
        <position position="194"/>
    </location>
</feature>
<gene>
    <name evidence="6" type="primary">gmuF</name>
    <name evidence="6" type="ORF">DF168_01948</name>
</gene>
<dbReference type="CDD" id="cd07010">
    <property type="entry name" value="cupin_PMI_type_I_N_bac"/>
    <property type="match status" value="1"/>
</dbReference>
<dbReference type="Proteomes" id="UP000247465">
    <property type="component" value="Chromosome"/>
</dbReference>
<dbReference type="KEGG" id="mtar:DF168_01948"/>
<evidence type="ECO:0000256" key="2">
    <source>
        <dbReference type="ARBA" id="ARBA00022833"/>
    </source>
</evidence>
<name>A0A2Z4AEF8_9BACT</name>
<dbReference type="EMBL" id="CP029803">
    <property type="protein sequence ID" value="AWT60729.1"/>
    <property type="molecule type" value="Genomic_DNA"/>
</dbReference>
<evidence type="ECO:0000256" key="1">
    <source>
        <dbReference type="ARBA" id="ARBA00022723"/>
    </source>
</evidence>
<evidence type="ECO:0000256" key="4">
    <source>
        <dbReference type="PIRSR" id="PIRSR036894-2"/>
    </source>
</evidence>
<evidence type="ECO:0000313" key="6">
    <source>
        <dbReference type="EMBL" id="AWT60729.1"/>
    </source>
</evidence>
<dbReference type="PANTHER" id="PTHR42742">
    <property type="entry name" value="TRANSCRIPTIONAL REPRESSOR MPRA"/>
    <property type="match status" value="1"/>
</dbReference>
<dbReference type="EC" id="5.3.1.8" evidence="6"/>
<keyword evidence="1 3" id="KW-0479">Metal-binding</keyword>
<organism evidence="6 7">
    <name type="scientific">Candidatus Moanibacter tarae</name>
    <dbReference type="NCBI Taxonomy" id="2200854"/>
    <lineage>
        <taxon>Bacteria</taxon>
        <taxon>Pseudomonadati</taxon>
        <taxon>Verrucomicrobiota</taxon>
        <taxon>Opitutia</taxon>
        <taxon>Puniceicoccales</taxon>
        <taxon>Puniceicoccales incertae sedis</taxon>
        <taxon>Candidatus Moanibacter</taxon>
    </lineage>
</organism>
<evidence type="ECO:0000313" key="7">
    <source>
        <dbReference type="Proteomes" id="UP000247465"/>
    </source>
</evidence>
<accession>A0A2Z4AEF8</accession>
<reference evidence="6 7" key="1">
    <citation type="submission" date="2018-06" db="EMBL/GenBank/DDBJ databases">
        <title>Draft Genome Sequence of a Novel Marine Bacterium Related to the Verrucomicrobia.</title>
        <authorList>
            <person name="Vosseberg J."/>
            <person name="Martijn J."/>
            <person name="Ettema T.J.G."/>
        </authorList>
    </citation>
    <scope>NUCLEOTIDE SEQUENCE [LARGE SCALE GENOMIC DNA]</scope>
    <source>
        <strain evidence="6">TARA_B100001123</strain>
    </source>
</reference>
<dbReference type="AlphaFoldDB" id="A0A2Z4AEF8"/>
<dbReference type="GO" id="GO:0005975">
    <property type="term" value="P:carbohydrate metabolic process"/>
    <property type="evidence" value="ECO:0007669"/>
    <property type="project" value="InterPro"/>
</dbReference>
<comment type="cofactor">
    <cofactor evidence="3">
        <name>Zn(2+)</name>
        <dbReference type="ChEBI" id="CHEBI:29105"/>
    </cofactor>
    <text evidence="3">Binds 1 zinc ion per subunit.</text>
</comment>
<feature type="binding site" evidence="3">
    <location>
        <position position="174"/>
    </location>
    <ligand>
        <name>Zn(2+)</name>
        <dbReference type="ChEBI" id="CHEBI:29105"/>
    </ligand>
</feature>
<evidence type="ECO:0000259" key="5">
    <source>
        <dbReference type="Pfam" id="PF20511"/>
    </source>
</evidence>
<dbReference type="PANTHER" id="PTHR42742:SF3">
    <property type="entry name" value="FRUCTOKINASE"/>
    <property type="match status" value="1"/>
</dbReference>
<dbReference type="GO" id="GO:0004476">
    <property type="term" value="F:mannose-6-phosphate isomerase activity"/>
    <property type="evidence" value="ECO:0007669"/>
    <property type="project" value="UniProtKB-EC"/>
</dbReference>
<feature type="binding site" evidence="3">
    <location>
        <position position="116"/>
    </location>
    <ligand>
        <name>Zn(2+)</name>
        <dbReference type="ChEBI" id="CHEBI:29105"/>
    </ligand>
</feature>
<proteinExistence type="predicted"/>
<dbReference type="InterPro" id="IPR014710">
    <property type="entry name" value="RmlC-like_jellyroll"/>
</dbReference>
<dbReference type="PIRSF" id="PIRSF036894">
    <property type="entry name" value="PMI_Firm_short"/>
    <property type="match status" value="1"/>
</dbReference>
<dbReference type="SUPFAM" id="SSF51182">
    <property type="entry name" value="RmlC-like cupins"/>
    <property type="match status" value="1"/>
</dbReference>